<reference evidence="2 4" key="1">
    <citation type="submission" date="2020-01" db="EMBL/GenBank/DDBJ databases">
        <authorList>
            <consortium name="DOE Joint Genome Institute"/>
            <person name="Haridas S."/>
            <person name="Albert R."/>
            <person name="Binder M."/>
            <person name="Bloem J."/>
            <person name="Labutti K."/>
            <person name="Salamov A."/>
            <person name="Andreopoulos B."/>
            <person name="Baker S.E."/>
            <person name="Barry K."/>
            <person name="Bills G."/>
            <person name="Bluhm B.H."/>
            <person name="Cannon C."/>
            <person name="Castanera R."/>
            <person name="Culley D.E."/>
            <person name="Daum C."/>
            <person name="Ezra D."/>
            <person name="Gonzalez J.B."/>
            <person name="Henrissat B."/>
            <person name="Kuo A."/>
            <person name="Liang C."/>
            <person name="Lipzen A."/>
            <person name="Lutzoni F."/>
            <person name="Magnuson J."/>
            <person name="Mondo S."/>
            <person name="Nolan M."/>
            <person name="Ohm R."/>
            <person name="Pangilinan J."/>
            <person name="Park H.-J."/>
            <person name="Ramirez L."/>
            <person name="Alfaro M."/>
            <person name="Sun H."/>
            <person name="Tritt A."/>
            <person name="Yoshinaga Y."/>
            <person name="Zwiers L.-H."/>
            <person name="Turgeon B.G."/>
            <person name="Goodwin S.B."/>
            <person name="Spatafora J.W."/>
            <person name="Crous P.W."/>
            <person name="Grigoriev I.V."/>
        </authorList>
    </citation>
    <scope>NUCLEOTIDE SEQUENCE</scope>
    <source>
        <strain evidence="2 4">CBS 781.70</strain>
    </source>
</reference>
<name>A0A6G1FSP7_9PEZI</name>
<keyword evidence="1" id="KW-1133">Transmembrane helix</keyword>
<keyword evidence="1" id="KW-0812">Transmembrane</keyword>
<evidence type="ECO:0000313" key="3">
    <source>
        <dbReference type="Proteomes" id="UP000504638"/>
    </source>
</evidence>
<sequence>MVVARKLTWDGNSLALREHFYHIKFIDDLLRPIVAVFSSWLLAVEPVGWWQMLTFICDFGVVYTIWIFESLRGGNQYTAARIPAFFGTLAQLRGFGVIGPVYYFLNYITAAPAAVLKNPQMRSINVKVAWTTLPLMALLFYVPHFVSHLHPSYATRLDANWLWQPFPLFVGAVQILVNILNPGGQPRANRTGTVGLGIMQLTLIPLILVAIGAWLYVLLNSPFSPLEIFTPVVDASGSHWSTFMTNFVQWDEVFGAASSHLWLLYAYVDLKRAGILDTSLVTVVLCGVPLFVALGPGATFGIGWLVRERILASQSA</sequence>
<dbReference type="AlphaFoldDB" id="A0A6G1FSP7"/>
<dbReference type="OrthoDB" id="2431938at2759"/>
<feature type="transmembrane region" description="Helical" evidence="1">
    <location>
        <begin position="193"/>
        <end position="217"/>
    </location>
</feature>
<feature type="transmembrane region" description="Helical" evidence="1">
    <location>
        <begin position="162"/>
        <end position="181"/>
    </location>
</feature>
<reference evidence="4" key="3">
    <citation type="submission" date="2025-04" db="UniProtKB">
        <authorList>
            <consortium name="RefSeq"/>
        </authorList>
    </citation>
    <scope>IDENTIFICATION</scope>
    <source>
        <strain evidence="4">CBS 781.70</strain>
    </source>
</reference>
<evidence type="ECO:0000313" key="2">
    <source>
        <dbReference type="EMBL" id="KAF1808738.1"/>
    </source>
</evidence>
<organism evidence="2">
    <name type="scientific">Eremomyces bilateralis CBS 781.70</name>
    <dbReference type="NCBI Taxonomy" id="1392243"/>
    <lineage>
        <taxon>Eukaryota</taxon>
        <taxon>Fungi</taxon>
        <taxon>Dikarya</taxon>
        <taxon>Ascomycota</taxon>
        <taxon>Pezizomycotina</taxon>
        <taxon>Dothideomycetes</taxon>
        <taxon>Dothideomycetes incertae sedis</taxon>
        <taxon>Eremomycetales</taxon>
        <taxon>Eremomycetaceae</taxon>
        <taxon>Eremomyces</taxon>
    </lineage>
</organism>
<feature type="transmembrane region" description="Helical" evidence="1">
    <location>
        <begin position="49"/>
        <end position="68"/>
    </location>
</feature>
<dbReference type="RefSeq" id="XP_033530369.1">
    <property type="nucleotide sequence ID" value="XM_033676783.1"/>
</dbReference>
<dbReference type="Proteomes" id="UP000504638">
    <property type="component" value="Unplaced"/>
</dbReference>
<keyword evidence="1" id="KW-0472">Membrane</keyword>
<dbReference type="EMBL" id="ML975179">
    <property type="protein sequence ID" value="KAF1808738.1"/>
    <property type="molecule type" value="Genomic_DNA"/>
</dbReference>
<dbReference type="GeneID" id="54417353"/>
<proteinExistence type="predicted"/>
<evidence type="ECO:0000313" key="4">
    <source>
        <dbReference type="RefSeq" id="XP_033530369.1"/>
    </source>
</evidence>
<gene>
    <name evidence="2 4" type="ORF">P152DRAFT_404825</name>
</gene>
<reference evidence="4" key="2">
    <citation type="submission" date="2020-04" db="EMBL/GenBank/DDBJ databases">
        <authorList>
            <consortium name="NCBI Genome Project"/>
        </authorList>
    </citation>
    <scope>NUCLEOTIDE SEQUENCE</scope>
    <source>
        <strain evidence="4">CBS 781.70</strain>
    </source>
</reference>
<protein>
    <submittedName>
        <fullName evidence="2 4">Uncharacterized protein</fullName>
    </submittedName>
</protein>
<evidence type="ECO:0000256" key="1">
    <source>
        <dbReference type="SAM" id="Phobius"/>
    </source>
</evidence>
<accession>A0A6G1FSP7</accession>
<keyword evidence="3" id="KW-1185">Reference proteome</keyword>
<feature type="transmembrane region" description="Helical" evidence="1">
    <location>
        <begin position="124"/>
        <end position="142"/>
    </location>
</feature>
<feature type="transmembrane region" description="Helical" evidence="1">
    <location>
        <begin position="280"/>
        <end position="306"/>
    </location>
</feature>